<dbReference type="Proteomes" id="UP000198500">
    <property type="component" value="Unassembled WGS sequence"/>
</dbReference>
<dbReference type="InterPro" id="IPR018035">
    <property type="entry name" value="Flagellar_FliH/T3SS_HrpE"/>
</dbReference>
<dbReference type="GO" id="GO:0015031">
    <property type="term" value="P:protein transport"/>
    <property type="evidence" value="ECO:0007669"/>
    <property type="project" value="UniProtKB-KW"/>
</dbReference>
<evidence type="ECO:0000256" key="1">
    <source>
        <dbReference type="ARBA" id="ARBA00003041"/>
    </source>
</evidence>
<feature type="compositionally biased region" description="Basic and acidic residues" evidence="10">
    <location>
        <begin position="49"/>
        <end position="67"/>
    </location>
</feature>
<keyword evidence="13" id="KW-1185">Reference proteome</keyword>
<evidence type="ECO:0000256" key="5">
    <source>
        <dbReference type="ARBA" id="ARBA00022448"/>
    </source>
</evidence>
<dbReference type="RefSeq" id="WP_092569585.1">
    <property type="nucleotide sequence ID" value="NZ_BMXH01000003.1"/>
</dbReference>
<dbReference type="NCBIfam" id="NF004270">
    <property type="entry name" value="PRK05687.2-1"/>
    <property type="match status" value="1"/>
</dbReference>
<sequence length="248" mass="28418">MSDPLFSHPHTKGDQWRRWQMDELGKREQDQHSRDRQRREAIRQQAYKRNAEYEALREKAREEARKEGYQAGYEAGYADGHAKGEEEGRSVGQQAMQAQARDLLEPITPLAQRFSQALERLDEEIANELVALALSTGRQLAGDALQTSPEQILELVRELLHAEPALTGKPRLWLHPDDLDLVKQHLGVEFEAAGWQLQPDDQISRGGCRATSANGELDATWEERWRTITRQVRHRYQATDSSTEDDQA</sequence>
<evidence type="ECO:0000313" key="13">
    <source>
        <dbReference type="Proteomes" id="UP000198500"/>
    </source>
</evidence>
<dbReference type="InterPro" id="IPR051472">
    <property type="entry name" value="T3SS_Stator/FliH"/>
</dbReference>
<evidence type="ECO:0000256" key="9">
    <source>
        <dbReference type="ARBA" id="ARBA00023225"/>
    </source>
</evidence>
<evidence type="ECO:0000313" key="12">
    <source>
        <dbReference type="EMBL" id="SDX38741.1"/>
    </source>
</evidence>
<keyword evidence="7" id="KW-1005">Bacterial flagellum biogenesis</keyword>
<dbReference type="AlphaFoldDB" id="A0A1H3BAS0"/>
<keyword evidence="12" id="KW-0282">Flagellum</keyword>
<protein>
    <recommendedName>
        <fullName evidence="4">Flagellar assembly protein FliH</fullName>
    </recommendedName>
</protein>
<evidence type="ECO:0000256" key="8">
    <source>
        <dbReference type="ARBA" id="ARBA00022927"/>
    </source>
</evidence>
<keyword evidence="9" id="KW-1006">Bacterial flagellum protein export</keyword>
<feature type="compositionally biased region" description="Basic and acidic residues" evidence="10">
    <location>
        <begin position="11"/>
        <end position="42"/>
    </location>
</feature>
<keyword evidence="8" id="KW-0653">Protein transport</keyword>
<accession>A0A1H3BAS0</accession>
<keyword evidence="12" id="KW-0966">Cell projection</keyword>
<keyword evidence="6" id="KW-0963">Cytoplasm</keyword>
<dbReference type="GO" id="GO:0003774">
    <property type="term" value="F:cytoskeletal motor activity"/>
    <property type="evidence" value="ECO:0007669"/>
    <property type="project" value="InterPro"/>
</dbReference>
<dbReference type="STRING" id="574349.SAMN05443545_105163"/>
<dbReference type="PRINTS" id="PR01003">
    <property type="entry name" value="FLGFLIH"/>
</dbReference>
<evidence type="ECO:0000256" key="3">
    <source>
        <dbReference type="ARBA" id="ARBA00006602"/>
    </source>
</evidence>
<reference evidence="12 13" key="1">
    <citation type="submission" date="2016-10" db="EMBL/GenBank/DDBJ databases">
        <authorList>
            <person name="de Groot N.N."/>
        </authorList>
    </citation>
    <scope>NUCLEOTIDE SEQUENCE [LARGE SCALE GENOMIC DNA]</scope>
    <source>
        <strain evidence="12 13">DSM 19219</strain>
    </source>
</reference>
<evidence type="ECO:0000256" key="6">
    <source>
        <dbReference type="ARBA" id="ARBA00022490"/>
    </source>
</evidence>
<comment type="similarity">
    <text evidence="3">Belongs to the FliH family.</text>
</comment>
<dbReference type="OrthoDB" id="6415116at2"/>
<dbReference type="InterPro" id="IPR000563">
    <property type="entry name" value="Flag_FliH"/>
</dbReference>
<dbReference type="PANTHER" id="PTHR34982:SF1">
    <property type="entry name" value="FLAGELLAR ASSEMBLY PROTEIN FLIH"/>
    <property type="match status" value="1"/>
</dbReference>
<evidence type="ECO:0000256" key="2">
    <source>
        <dbReference type="ARBA" id="ARBA00004496"/>
    </source>
</evidence>
<dbReference type="GO" id="GO:0071973">
    <property type="term" value="P:bacterial-type flagellum-dependent cell motility"/>
    <property type="evidence" value="ECO:0007669"/>
    <property type="project" value="InterPro"/>
</dbReference>
<dbReference type="GO" id="GO:0005829">
    <property type="term" value="C:cytosol"/>
    <property type="evidence" value="ECO:0007669"/>
    <property type="project" value="TreeGrafter"/>
</dbReference>
<keyword evidence="12" id="KW-0969">Cilium</keyword>
<dbReference type="Pfam" id="PF02108">
    <property type="entry name" value="FliH"/>
    <property type="match status" value="1"/>
</dbReference>
<dbReference type="PANTHER" id="PTHR34982">
    <property type="entry name" value="YOP PROTEINS TRANSLOCATION PROTEIN L"/>
    <property type="match status" value="1"/>
</dbReference>
<organism evidence="12 13">
    <name type="scientific">Aidingimonas halophila</name>
    <dbReference type="NCBI Taxonomy" id="574349"/>
    <lineage>
        <taxon>Bacteria</taxon>
        <taxon>Pseudomonadati</taxon>
        <taxon>Pseudomonadota</taxon>
        <taxon>Gammaproteobacteria</taxon>
        <taxon>Oceanospirillales</taxon>
        <taxon>Halomonadaceae</taxon>
        <taxon>Aidingimonas</taxon>
    </lineage>
</organism>
<name>A0A1H3BAS0_9GAMM</name>
<evidence type="ECO:0000256" key="10">
    <source>
        <dbReference type="SAM" id="MobiDB-lite"/>
    </source>
</evidence>
<feature type="domain" description="Flagellar assembly protein FliH/Type III secretion system HrpE" evidence="11">
    <location>
        <begin position="105"/>
        <end position="228"/>
    </location>
</feature>
<dbReference type="GO" id="GO:0009288">
    <property type="term" value="C:bacterial-type flagellum"/>
    <property type="evidence" value="ECO:0007669"/>
    <property type="project" value="InterPro"/>
</dbReference>
<dbReference type="GO" id="GO:0044781">
    <property type="term" value="P:bacterial-type flagellum organization"/>
    <property type="evidence" value="ECO:0007669"/>
    <property type="project" value="UniProtKB-KW"/>
</dbReference>
<evidence type="ECO:0000256" key="4">
    <source>
        <dbReference type="ARBA" id="ARBA00016507"/>
    </source>
</evidence>
<dbReference type="EMBL" id="FNNI01000005">
    <property type="protein sequence ID" value="SDX38741.1"/>
    <property type="molecule type" value="Genomic_DNA"/>
</dbReference>
<comment type="subcellular location">
    <subcellularLocation>
        <location evidence="2">Cytoplasm</location>
    </subcellularLocation>
</comment>
<comment type="function">
    <text evidence="1">Needed for flagellar regrowth and assembly.</text>
</comment>
<feature type="region of interest" description="Disordered" evidence="10">
    <location>
        <begin position="1"/>
        <end position="67"/>
    </location>
</feature>
<evidence type="ECO:0000259" key="11">
    <source>
        <dbReference type="Pfam" id="PF02108"/>
    </source>
</evidence>
<keyword evidence="5" id="KW-0813">Transport</keyword>
<evidence type="ECO:0000256" key="7">
    <source>
        <dbReference type="ARBA" id="ARBA00022795"/>
    </source>
</evidence>
<proteinExistence type="inferred from homology"/>
<gene>
    <name evidence="12" type="ORF">SAMN05443545_105163</name>
</gene>